<feature type="transmembrane region" description="Helical" evidence="6">
    <location>
        <begin position="381"/>
        <end position="399"/>
    </location>
</feature>
<dbReference type="PANTHER" id="PTHR15948">
    <property type="entry name" value="G-PROTEIN COUPLED RECEPTOR 89-RELATED"/>
    <property type="match status" value="1"/>
</dbReference>
<feature type="transmembrane region" description="Helical" evidence="6">
    <location>
        <begin position="73"/>
        <end position="97"/>
    </location>
</feature>
<name>A0AAD7I642_9AGAR</name>
<keyword evidence="9" id="KW-0675">Receptor</keyword>
<keyword evidence="4 6" id="KW-0472">Membrane</keyword>
<dbReference type="AlphaFoldDB" id="A0AAD7I642"/>
<feature type="domain" description="Abscisic acid G-protein coupled receptor-like" evidence="7">
    <location>
        <begin position="306"/>
        <end position="498"/>
    </location>
</feature>
<dbReference type="InterPro" id="IPR022535">
    <property type="entry name" value="Golgi_pH-regulator_cons_dom"/>
</dbReference>
<evidence type="ECO:0000256" key="6">
    <source>
        <dbReference type="SAM" id="Phobius"/>
    </source>
</evidence>
<evidence type="ECO:0000313" key="10">
    <source>
        <dbReference type="Proteomes" id="UP001215598"/>
    </source>
</evidence>
<dbReference type="EMBL" id="JARKIB010000124">
    <property type="protein sequence ID" value="KAJ7735952.1"/>
    <property type="molecule type" value="Genomic_DNA"/>
</dbReference>
<protein>
    <submittedName>
        <fullName evidence="9">G protein-coupled receptor 89</fullName>
    </submittedName>
</protein>
<feature type="transmembrane region" description="Helical" evidence="6">
    <location>
        <begin position="321"/>
        <end position="339"/>
    </location>
</feature>
<keyword evidence="10" id="KW-1185">Reference proteome</keyword>
<dbReference type="InterPro" id="IPR015672">
    <property type="entry name" value="GPHR/GTG"/>
</dbReference>
<gene>
    <name evidence="9" type="ORF">B0H16DRAFT_1574839</name>
</gene>
<organism evidence="9 10">
    <name type="scientific">Mycena metata</name>
    <dbReference type="NCBI Taxonomy" id="1033252"/>
    <lineage>
        <taxon>Eukaryota</taxon>
        <taxon>Fungi</taxon>
        <taxon>Dikarya</taxon>
        <taxon>Basidiomycota</taxon>
        <taxon>Agaricomycotina</taxon>
        <taxon>Agaricomycetes</taxon>
        <taxon>Agaricomycetidae</taxon>
        <taxon>Agaricales</taxon>
        <taxon>Marasmiineae</taxon>
        <taxon>Mycenaceae</taxon>
        <taxon>Mycena</taxon>
    </lineage>
</organism>
<feature type="transmembrane region" description="Helical" evidence="6">
    <location>
        <begin position="479"/>
        <end position="498"/>
    </location>
</feature>
<dbReference type="GO" id="GO:0016020">
    <property type="term" value="C:membrane"/>
    <property type="evidence" value="ECO:0007669"/>
    <property type="project" value="UniProtKB-SubCell"/>
</dbReference>
<evidence type="ECO:0000256" key="3">
    <source>
        <dbReference type="ARBA" id="ARBA00022989"/>
    </source>
</evidence>
<dbReference type="InterPro" id="IPR025969">
    <property type="entry name" value="ABA_GPCR_dom"/>
</dbReference>
<keyword evidence="2 6" id="KW-0812">Transmembrane</keyword>
<feature type="domain" description="Golgi pH regulator conserved" evidence="8">
    <location>
        <begin position="184"/>
        <end position="247"/>
    </location>
</feature>
<evidence type="ECO:0000256" key="1">
    <source>
        <dbReference type="ARBA" id="ARBA00004141"/>
    </source>
</evidence>
<feature type="transmembrane region" description="Helical" evidence="6">
    <location>
        <begin position="419"/>
        <end position="439"/>
    </location>
</feature>
<feature type="region of interest" description="Disordered" evidence="5">
    <location>
        <begin position="46"/>
        <end position="68"/>
    </location>
</feature>
<feature type="transmembrane region" description="Helical" evidence="6">
    <location>
        <begin position="117"/>
        <end position="138"/>
    </location>
</feature>
<evidence type="ECO:0000313" key="9">
    <source>
        <dbReference type="EMBL" id="KAJ7735952.1"/>
    </source>
</evidence>
<feature type="transmembrane region" description="Helical" evidence="6">
    <location>
        <begin position="150"/>
        <end position="172"/>
    </location>
</feature>
<accession>A0AAD7I642</accession>
<reference evidence="9" key="1">
    <citation type="submission" date="2023-03" db="EMBL/GenBank/DDBJ databases">
        <title>Massive genome expansion in bonnet fungi (Mycena s.s.) driven by repeated elements and novel gene families across ecological guilds.</title>
        <authorList>
            <consortium name="Lawrence Berkeley National Laboratory"/>
            <person name="Harder C.B."/>
            <person name="Miyauchi S."/>
            <person name="Viragh M."/>
            <person name="Kuo A."/>
            <person name="Thoen E."/>
            <person name="Andreopoulos B."/>
            <person name="Lu D."/>
            <person name="Skrede I."/>
            <person name="Drula E."/>
            <person name="Henrissat B."/>
            <person name="Morin E."/>
            <person name="Kohler A."/>
            <person name="Barry K."/>
            <person name="LaButti K."/>
            <person name="Morin E."/>
            <person name="Salamov A."/>
            <person name="Lipzen A."/>
            <person name="Mereny Z."/>
            <person name="Hegedus B."/>
            <person name="Baldrian P."/>
            <person name="Stursova M."/>
            <person name="Weitz H."/>
            <person name="Taylor A."/>
            <person name="Grigoriev I.V."/>
            <person name="Nagy L.G."/>
            <person name="Martin F."/>
            <person name="Kauserud H."/>
        </authorList>
    </citation>
    <scope>NUCLEOTIDE SEQUENCE</scope>
    <source>
        <strain evidence="9">CBHHK182m</strain>
    </source>
</reference>
<proteinExistence type="predicted"/>
<dbReference type="Pfam" id="PF12430">
    <property type="entry name" value="ABA_GPCR"/>
    <property type="match status" value="1"/>
</dbReference>
<dbReference type="Pfam" id="PF12537">
    <property type="entry name" value="GPHR_N"/>
    <property type="match status" value="1"/>
</dbReference>
<evidence type="ECO:0000256" key="4">
    <source>
        <dbReference type="ARBA" id="ARBA00023136"/>
    </source>
</evidence>
<keyword evidence="3 6" id="KW-1133">Transmembrane helix</keyword>
<evidence type="ECO:0000259" key="7">
    <source>
        <dbReference type="Pfam" id="PF12430"/>
    </source>
</evidence>
<comment type="caution">
    <text evidence="9">The sequence shown here is derived from an EMBL/GenBank/DDBJ whole genome shotgun (WGS) entry which is preliminary data.</text>
</comment>
<dbReference type="Proteomes" id="UP001215598">
    <property type="component" value="Unassembled WGS sequence"/>
</dbReference>
<evidence type="ECO:0000259" key="8">
    <source>
        <dbReference type="Pfam" id="PF12537"/>
    </source>
</evidence>
<comment type="subcellular location">
    <subcellularLocation>
        <location evidence="1">Membrane</location>
        <topology evidence="1">Multi-pass membrane protein</topology>
    </subcellularLocation>
</comment>
<evidence type="ECO:0000256" key="2">
    <source>
        <dbReference type="ARBA" id="ARBA00022692"/>
    </source>
</evidence>
<evidence type="ECO:0000256" key="5">
    <source>
        <dbReference type="SAM" id="MobiDB-lite"/>
    </source>
</evidence>
<sequence length="507" mass="55766">MSAEMVTETGILLVARAAIFFSCRKYLLRSLYSDLQDLSGVDNASNSIPMRDPLPSPITQSEREKPQRKTEGMYSTLCSDVFAGCFSESCMLFLLLMLQGLSVLSSSTRLFNWRLSLFLLLMCILVLIPFILSLLLTIGPESSPRLRSTLPRLFFSAFCVALYLFALSYIPLPASLSASDQLTVTATLSRLVVLGTIILGLLAGFGAVSSSWNFIPSKQTMTVPTEQDVVSAQYALSSVRDHLQQSREDAARRAAAQAPEGTWISRVMPSLRGDENLQELKGLEALEYQMTRSVDDLRQRRASAKFSNTFRGKLVNVGGRLFSVYCLLRYCSCVVNIFFPPEGSPSSTTSYPDVVTHELTELLGQVSPRVQFDDVARATRHLSLVLVGVIIMSSVRLVLRGVTRALRVTSRNLGASLMLLLLAQIMVIYLLSTIVQLRASFPPPPPASFSPSSFSSSTGSPDPVNLFSTIPDFTAFNSLFDWAFFLSASVSMAVRWAALKISGPRDY</sequence>
<feature type="transmembrane region" description="Helical" evidence="6">
    <location>
        <begin position="192"/>
        <end position="215"/>
    </location>
</feature>
<dbReference type="PANTHER" id="PTHR15948:SF0">
    <property type="entry name" value="GOLGI PH REGULATOR A-RELATED"/>
    <property type="match status" value="1"/>
</dbReference>